<evidence type="ECO:0008006" key="3">
    <source>
        <dbReference type="Google" id="ProtNLM"/>
    </source>
</evidence>
<sequence>MENECVCDIVRRIVVAQNKVNQDNDCCTTSCDHSIDKLLDPWGGAKSMHTTIPIMLYCKSNCDPFVGKGMKKMEDDCSNGSFYPVESYVFRAKDFVEGSYCCAILEILVPYYENNGYCPSKQKVYTNKTYASKSCTPYDKWKNEHKKKGIKNFIATGVCLTVDLNKFIGVNCLEPITPIER</sequence>
<dbReference type="EMBL" id="NFZX01000090">
    <property type="protein sequence ID" value="RFA31956.1"/>
    <property type="molecule type" value="Genomic_DNA"/>
</dbReference>
<protein>
    <recommendedName>
        <fullName evidence="3">Spore coat protein</fullName>
    </recommendedName>
</protein>
<organism evidence="1 2">
    <name type="scientific">Virgibacillus dokdonensis</name>
    <dbReference type="NCBI Taxonomy" id="302167"/>
    <lineage>
        <taxon>Bacteria</taxon>
        <taxon>Bacillati</taxon>
        <taxon>Bacillota</taxon>
        <taxon>Bacilli</taxon>
        <taxon>Bacillales</taxon>
        <taxon>Bacillaceae</taxon>
        <taxon>Virgibacillus</taxon>
    </lineage>
</organism>
<reference evidence="1 2" key="1">
    <citation type="submission" date="2017-05" db="EMBL/GenBank/DDBJ databases">
        <title>Virgibacillus sp. AK90 isolated from a saltern of Kakinada, India.</title>
        <authorList>
            <person name="Gupta V."/>
            <person name="Sidhu C."/>
            <person name="Korpole S."/>
            <person name="Pinnaka A.K."/>
        </authorList>
    </citation>
    <scope>NUCLEOTIDE SEQUENCE [LARGE SCALE GENOMIC DNA]</scope>
    <source>
        <strain evidence="1 2">AK90</strain>
    </source>
</reference>
<dbReference type="Pfam" id="PF10612">
    <property type="entry name" value="Spore-coat_CotZ"/>
    <property type="match status" value="1"/>
</dbReference>
<evidence type="ECO:0000313" key="1">
    <source>
        <dbReference type="EMBL" id="RFA31956.1"/>
    </source>
</evidence>
<name>A0A3E0WJ16_9BACI</name>
<dbReference type="Proteomes" id="UP000256488">
    <property type="component" value="Unassembled WGS sequence"/>
</dbReference>
<gene>
    <name evidence="1" type="ORF">CAI16_19490</name>
</gene>
<dbReference type="InterPro" id="IPR019593">
    <property type="entry name" value="Spore_coat_protein_Z/Y"/>
</dbReference>
<dbReference type="AlphaFoldDB" id="A0A3E0WJ16"/>
<accession>A0A3E0WJ16</accession>
<proteinExistence type="predicted"/>
<comment type="caution">
    <text evidence="1">The sequence shown here is derived from an EMBL/GenBank/DDBJ whole genome shotgun (WGS) entry which is preliminary data.</text>
</comment>
<evidence type="ECO:0000313" key="2">
    <source>
        <dbReference type="Proteomes" id="UP000256488"/>
    </source>
</evidence>